<dbReference type="InterPro" id="IPR022784">
    <property type="entry name" value="Ribosome_bgen_Alb1"/>
</dbReference>
<comment type="subcellular location">
    <subcellularLocation>
        <location evidence="2">Cytoplasm</location>
    </subcellularLocation>
    <subcellularLocation>
        <location evidence="1">Nucleus</location>
    </subcellularLocation>
</comment>
<evidence type="ECO:0000313" key="9">
    <source>
        <dbReference type="EMBL" id="KTB04924.1"/>
    </source>
</evidence>
<evidence type="ECO:0000256" key="1">
    <source>
        <dbReference type="ARBA" id="ARBA00004123"/>
    </source>
</evidence>
<gene>
    <name evidence="8" type="ORF">AO440_004668</name>
    <name evidence="9" type="ORF">AO440_004918</name>
</gene>
<dbReference type="GO" id="GO:0042273">
    <property type="term" value="P:ribosomal large subunit biogenesis"/>
    <property type="evidence" value="ECO:0007669"/>
    <property type="project" value="EnsemblFungi"/>
</dbReference>
<comment type="caution">
    <text evidence="8">The sequence shown here is derived from an EMBL/GenBank/DDBJ whole genome shotgun (WGS) entry which is preliminary data.</text>
</comment>
<keyword evidence="5" id="KW-0690">Ribosome biogenesis</keyword>
<dbReference type="VEuPathDB" id="FungiDB:B1J91_L05500g"/>
<protein>
    <submittedName>
        <fullName evidence="8">Ribosome biogenesis protein ALB1</fullName>
    </submittedName>
</protein>
<evidence type="ECO:0000313" key="10">
    <source>
        <dbReference type="Proteomes" id="UP000054886"/>
    </source>
</evidence>
<dbReference type="EMBL" id="LLZZ01000115">
    <property type="protein sequence ID" value="KTB04924.1"/>
    <property type="molecule type" value="Genomic_DNA"/>
</dbReference>
<dbReference type="Proteomes" id="UP000054886">
    <property type="component" value="Unassembled WGS sequence"/>
</dbReference>
<dbReference type="SMR" id="A0A0W0E559"/>
<dbReference type="GO" id="GO:0005737">
    <property type="term" value="C:cytoplasm"/>
    <property type="evidence" value="ECO:0007669"/>
    <property type="project" value="UniProtKB-SubCell"/>
</dbReference>
<sequence>MPSRNSINRPKLTVNLNRKNSSISKKRDQRERAGLLQPARSSADSKSGKVKSVPLDLYFEGQKDDHASAKGITNKTLSKKRAKKIERNIKYAQQRRLLTDATAKLEADMEIDIDQKKTKDAKPKTALEQVKEALWNAVEDTSNSGLIIENGQGTVLGGPYFP</sequence>
<keyword evidence="4" id="KW-0963">Cytoplasm</keyword>
<dbReference type="GO" id="GO:0005634">
    <property type="term" value="C:nucleus"/>
    <property type="evidence" value="ECO:0007669"/>
    <property type="project" value="UniProtKB-SubCell"/>
</dbReference>
<evidence type="ECO:0000256" key="4">
    <source>
        <dbReference type="ARBA" id="ARBA00022490"/>
    </source>
</evidence>
<evidence type="ECO:0000256" key="6">
    <source>
        <dbReference type="ARBA" id="ARBA00023242"/>
    </source>
</evidence>
<keyword evidence="6" id="KW-0539">Nucleus</keyword>
<proteinExistence type="predicted"/>
<dbReference type="EMBL" id="LLZZ01000132">
    <property type="protein sequence ID" value="KTB01083.1"/>
    <property type="molecule type" value="Genomic_DNA"/>
</dbReference>
<evidence type="ECO:0000256" key="2">
    <source>
        <dbReference type="ARBA" id="ARBA00004496"/>
    </source>
</evidence>
<evidence type="ECO:0000256" key="3">
    <source>
        <dbReference type="ARBA" id="ARBA00022448"/>
    </source>
</evidence>
<dbReference type="VEuPathDB" id="FungiDB:GWK60_L09735"/>
<evidence type="ECO:0000256" key="7">
    <source>
        <dbReference type="SAM" id="MobiDB-lite"/>
    </source>
</evidence>
<reference evidence="8 10" key="1">
    <citation type="submission" date="2015-10" db="EMBL/GenBank/DDBJ databases">
        <title>Draft genomes sequences of Candida glabrata isolates 1A, 1B, 2A, 2B, 3A and 3B.</title>
        <authorList>
            <person name="Haavelsrud O.E."/>
            <person name="Gaustad P."/>
        </authorList>
    </citation>
    <scope>NUCLEOTIDE SEQUENCE [LARGE SCALE GENOMIC DNA]</scope>
    <source>
        <strain evidence="8">910700640</strain>
    </source>
</reference>
<organism evidence="8 10">
    <name type="scientific">Candida glabrata</name>
    <name type="common">Yeast</name>
    <name type="synonym">Torulopsis glabrata</name>
    <dbReference type="NCBI Taxonomy" id="5478"/>
    <lineage>
        <taxon>Eukaryota</taxon>
        <taxon>Fungi</taxon>
        <taxon>Dikarya</taxon>
        <taxon>Ascomycota</taxon>
        <taxon>Saccharomycotina</taxon>
        <taxon>Saccharomycetes</taxon>
        <taxon>Saccharomycetales</taxon>
        <taxon>Saccharomycetaceae</taxon>
        <taxon>Nakaseomyces</taxon>
    </lineage>
</organism>
<dbReference type="Pfam" id="PF09135">
    <property type="entry name" value="Alb1"/>
    <property type="match status" value="1"/>
</dbReference>
<feature type="compositionally biased region" description="Polar residues" evidence="7">
    <location>
        <begin position="1"/>
        <end position="23"/>
    </location>
</feature>
<dbReference type="VEuPathDB" id="FungiDB:CAGL0L05500g"/>
<evidence type="ECO:0000256" key="5">
    <source>
        <dbReference type="ARBA" id="ARBA00022517"/>
    </source>
</evidence>
<keyword evidence="3" id="KW-0813">Transport</keyword>
<name>A0A0W0E559_CANGB</name>
<feature type="region of interest" description="Disordered" evidence="7">
    <location>
        <begin position="1"/>
        <end position="50"/>
    </location>
</feature>
<dbReference type="VEuPathDB" id="FungiDB:GVI51_L05357"/>
<dbReference type="OrthoDB" id="4086742at2759"/>
<accession>A0A0W0E559</accession>
<evidence type="ECO:0000313" key="8">
    <source>
        <dbReference type="EMBL" id="KTB01083.1"/>
    </source>
</evidence>
<dbReference type="AlphaFoldDB" id="A0A0W0E559"/>
<dbReference type="OMA" id="HHKVHSL"/>